<gene>
    <name evidence="3" type="ORF">EDE15_3551</name>
</gene>
<dbReference type="EMBL" id="RSDW01000001">
    <property type="protein sequence ID" value="RSL17998.1"/>
    <property type="molecule type" value="Genomic_DNA"/>
</dbReference>
<reference evidence="3 4" key="1">
    <citation type="submission" date="2018-12" db="EMBL/GenBank/DDBJ databases">
        <title>Sequencing of bacterial isolates from soil warming experiment in Harvard Forest, Massachusetts, USA.</title>
        <authorList>
            <person name="Deangelis K."/>
        </authorList>
    </citation>
    <scope>NUCLEOTIDE SEQUENCE [LARGE SCALE GENOMIC DNA]</scope>
    <source>
        <strain evidence="3 4">EB153</strain>
    </source>
</reference>
<feature type="domain" description="eCIS core" evidence="2">
    <location>
        <begin position="340"/>
        <end position="412"/>
    </location>
</feature>
<evidence type="ECO:0000259" key="2">
    <source>
        <dbReference type="Pfam" id="PF13699"/>
    </source>
</evidence>
<comment type="caution">
    <text evidence="3">The sequence shown here is derived from an EMBL/GenBank/DDBJ whole genome shotgun (WGS) entry which is preliminary data.</text>
</comment>
<proteinExistence type="predicted"/>
<feature type="region of interest" description="Disordered" evidence="1">
    <location>
        <begin position="412"/>
        <end position="451"/>
    </location>
</feature>
<dbReference type="InterPro" id="IPR025295">
    <property type="entry name" value="eCIS_core_dom"/>
</dbReference>
<feature type="compositionally biased region" description="Basic and acidic residues" evidence="1">
    <location>
        <begin position="252"/>
        <end position="265"/>
    </location>
</feature>
<organism evidence="3 4">
    <name type="scientific">Edaphobacter aggregans</name>
    <dbReference type="NCBI Taxonomy" id="570835"/>
    <lineage>
        <taxon>Bacteria</taxon>
        <taxon>Pseudomonadati</taxon>
        <taxon>Acidobacteriota</taxon>
        <taxon>Terriglobia</taxon>
        <taxon>Terriglobales</taxon>
        <taxon>Acidobacteriaceae</taxon>
        <taxon>Edaphobacter</taxon>
    </lineage>
</organism>
<feature type="compositionally biased region" description="Basic and acidic residues" evidence="1">
    <location>
        <begin position="275"/>
        <end position="287"/>
    </location>
</feature>
<feature type="compositionally biased region" description="Basic and acidic residues" evidence="1">
    <location>
        <begin position="171"/>
        <end position="188"/>
    </location>
</feature>
<keyword evidence="4" id="KW-1185">Reference proteome</keyword>
<evidence type="ECO:0000313" key="3">
    <source>
        <dbReference type="EMBL" id="RSL17998.1"/>
    </source>
</evidence>
<feature type="compositionally biased region" description="Basic and acidic residues" evidence="1">
    <location>
        <begin position="232"/>
        <end position="243"/>
    </location>
</feature>
<feature type="region of interest" description="Disordered" evidence="1">
    <location>
        <begin position="1"/>
        <end position="33"/>
    </location>
</feature>
<feature type="compositionally biased region" description="Basic and acidic residues" evidence="1">
    <location>
        <begin position="114"/>
        <end position="126"/>
    </location>
</feature>
<protein>
    <submittedName>
        <fullName evidence="3">Uncharacterized protein DUF4157</fullName>
    </submittedName>
</protein>
<dbReference type="Pfam" id="PF13699">
    <property type="entry name" value="eCIS_core"/>
    <property type="match status" value="1"/>
</dbReference>
<accession>A0A428MM53</accession>
<evidence type="ECO:0000256" key="1">
    <source>
        <dbReference type="SAM" id="MobiDB-lite"/>
    </source>
</evidence>
<feature type="compositionally biased region" description="Basic and acidic residues" evidence="1">
    <location>
        <begin position="196"/>
        <end position="208"/>
    </location>
</feature>
<dbReference type="Proteomes" id="UP000269669">
    <property type="component" value="Unassembled WGS sequence"/>
</dbReference>
<feature type="compositionally biased region" description="Basic and acidic residues" evidence="1">
    <location>
        <begin position="135"/>
        <end position="163"/>
    </location>
</feature>
<feature type="region of interest" description="Disordered" evidence="1">
    <location>
        <begin position="74"/>
        <end position="358"/>
    </location>
</feature>
<sequence>MADVQRVHKTRDRSQAARSGGQEPPAPAAAPAAPAWLAAPTAAPFSIGGVQRKVAIGASNDAYERQADQVANRVASGGRIAPGSISSIAPGALGQRQSKDEKKKGPASAPPVQREVKPEDKTKDARAAMPVQKQAKPDDKQDKKAAPVQRETKAKDRKQDSDAKAPAVQRAGKDDKEKREEKKLEDKLPPAVQRKVRPEDKKKIERDWSAPLQMKSKPEEKDKTAPLSPVQRESKSKEDEKNDLSAAAPIQRADKPEEKKKDEKPAAPAPLQKQAKPEQKNNKKEDSPGAAPVQRAETNQVPRHEEKPVQTSRGGGGATAAPSMESAASHAIASKGPGVPINSGTRGTLESGMETDLSDVRVHSDTRAHEASEALNARAFTHQNDIWLGRGESQSDTRLMAHEAAHVVQQTGSVHRQLVQRDDKPAAAGSKNTGETTAAPASGWDYEGKEGKVQKDKKLVLPLLRVPDFKKPPITPSSLTLPQKTDEPRPDTQRTIWEKDVKAGSAIDTKLNKKIADEKAPSLQKNGEPNYFLQLKGQDIYLIGSKDTLKQGLLRPYWEPSGRPNSFQVDHKQELQLGGTNSIENMWLLDADANMSSGRNIKAERDSRIQTLLNAAIKKGVWKEPPDVEAVRRGYTIEVEKVMGGLDVGGKPDSRWTREAIKDAALQLDGLKCLTKDQINKKGLQGTASRIVIYTNPAGGGVRYSEGWQDGQTERKQDFHFGKMFQITKVNYDRNSKQGSVEGNVFRGSHFFQEVKLPPIPLQEMDVVDYGGFISVSALTRTIQHELKLKGLSAVQIDEAQLTDRGLVARGKVQPSIRPFDKVSLDLIIDGDNIYLSKVFSADDFNFPGPIKATSASLEIFAGTQGVGVRGDVHIEIERLGKGKITAGVSTSEGPKIEGDFEFDTDLFDPAKVHVEYFQGRFSGGGKIGVKPGKVRGIKSASIDASFTEDVIDAKGSIMPDIPAVEQADLAMHYDEKSGLTIAGDLQLKKDIPGLADGSIHAEVNKKDDKYLVKAHGEATPKIPGITSKLMVTYDDGAFDAIVIAGYEKGMLKGSVIAGATNRPVDDSGKPGEVSPAKADKITLYGGGSVTLQLAPWLQATAVIKFKPDGDVQVTGKIGLPSVLDIFDEKRIDKNIFKIGIYIPIVPGVALNVGGGVDLSAGIGPGQLQEVEVDVTYDPAKEDETNVHGHAALHIPAHAGLRMNVHAALDVGVPLADVEGGIELGGTLGIAGALHAGVDIDWTPKKGLVLDASAEIYGEPKFRFDITGYVKVEVGVGPLSETLWEKRWELAAIEYGSGLRLGLKLPVHYQEGKPFNVSLSDIQFEVPNVDPMSVLKGLIDQIT</sequence>
<name>A0A428MM53_9BACT</name>
<feature type="region of interest" description="Disordered" evidence="1">
    <location>
        <begin position="471"/>
        <end position="492"/>
    </location>
</feature>
<evidence type="ECO:0000313" key="4">
    <source>
        <dbReference type="Proteomes" id="UP000269669"/>
    </source>
</evidence>
<dbReference type="OrthoDB" id="123527at2"/>